<evidence type="ECO:0000313" key="2">
    <source>
        <dbReference type="Proteomes" id="UP000604083"/>
    </source>
</evidence>
<sequence>MQQQSRHRLASDWFGAALSPPLTLVLRISEEGFHFSASREAGARCHPEAREGRFVPELWRHDVVELFLAPAGTRRYLEVNLSPNGAWWAQWFRGVREPAEKEGDFSGIQAEGSPTAEAWQASLFLPHQIFGDQPPTHFNLTAILDSPQQRFFTVAPLPGREPDFHQPGHFLPLQPA</sequence>
<dbReference type="EMBL" id="JAENIO010000025">
    <property type="protein sequence ID" value="MBK1834505.1"/>
    <property type="molecule type" value="Genomic_DNA"/>
</dbReference>
<dbReference type="Gene3D" id="2.60.40.1190">
    <property type="match status" value="1"/>
</dbReference>
<dbReference type="SUPFAM" id="SSF49344">
    <property type="entry name" value="CBD9-like"/>
    <property type="match status" value="1"/>
</dbReference>
<protein>
    <submittedName>
        <fullName evidence="1">Uncharacterized protein</fullName>
    </submittedName>
</protein>
<accession>A0A934RPC0</accession>
<dbReference type="RefSeq" id="WP_200391940.1">
    <property type="nucleotide sequence ID" value="NZ_JAENIO010000025.1"/>
</dbReference>
<proteinExistence type="predicted"/>
<dbReference type="PANTHER" id="PTHR31475:SF5">
    <property type="entry name" value="UPF0462 PROTEIN C4ORF33 HOMOLOG"/>
    <property type="match status" value="1"/>
</dbReference>
<evidence type="ECO:0000313" key="1">
    <source>
        <dbReference type="EMBL" id="MBK1834505.1"/>
    </source>
</evidence>
<organism evidence="1 2">
    <name type="scientific">Roseibacillus ishigakijimensis</name>
    <dbReference type="NCBI Taxonomy" id="454146"/>
    <lineage>
        <taxon>Bacteria</taxon>
        <taxon>Pseudomonadati</taxon>
        <taxon>Verrucomicrobiota</taxon>
        <taxon>Verrucomicrobiia</taxon>
        <taxon>Verrucomicrobiales</taxon>
        <taxon>Verrucomicrobiaceae</taxon>
        <taxon>Roseibacillus</taxon>
    </lineage>
</organism>
<comment type="caution">
    <text evidence="1">The sequence shown here is derived from an EMBL/GenBank/DDBJ whole genome shotgun (WGS) entry which is preliminary data.</text>
</comment>
<dbReference type="Proteomes" id="UP000604083">
    <property type="component" value="Unassembled WGS sequence"/>
</dbReference>
<name>A0A934RPC0_9BACT</name>
<reference evidence="1" key="1">
    <citation type="submission" date="2021-01" db="EMBL/GenBank/DDBJ databases">
        <title>Modified the classification status of verrucomicrobia.</title>
        <authorList>
            <person name="Feng X."/>
        </authorList>
    </citation>
    <scope>NUCLEOTIDE SEQUENCE</scope>
    <source>
        <strain evidence="1">KCTC 12986</strain>
    </source>
</reference>
<gene>
    <name evidence="1" type="ORF">JIN78_10575</name>
</gene>
<dbReference type="AlphaFoldDB" id="A0A934RPC0"/>
<dbReference type="PANTHER" id="PTHR31475">
    <property type="entry name" value="UPF0462 PROTEIN"/>
    <property type="match status" value="1"/>
</dbReference>
<keyword evidence="2" id="KW-1185">Reference proteome</keyword>